<sequence length="107" mass="12402">MNKHTQNKAFTKPLTINIMILMVMMMMVMMMVMQSNKGSSNTNNNSSSSNNNVKHKKVVTPHSQKSARLDRLDGHYCCCSRRCRSRCRSWRSSSSRGCCCWQRLYQT</sequence>
<dbReference type="EMBL" id="BK003519">
    <property type="protein sequence ID" value="DAA03718.1"/>
    <property type="molecule type" value="Genomic_DNA"/>
</dbReference>
<keyword evidence="2" id="KW-0812">Transmembrane</keyword>
<dbReference type="AlphaFoldDB" id="Q6IH97"/>
<gene>
    <name evidence="3" type="ORF">HDC02973</name>
</gene>
<evidence type="ECO:0000256" key="2">
    <source>
        <dbReference type="SAM" id="Phobius"/>
    </source>
</evidence>
<feature type="transmembrane region" description="Helical" evidence="2">
    <location>
        <begin position="14"/>
        <end position="33"/>
    </location>
</feature>
<reference evidence="3" key="1">
    <citation type="journal article" date="2003" name="Genome Biol.">
        <title>An integrated gene annotation and transcriptional profiling approach towards the full gene content of the Drosophila genome.</title>
        <authorList>
            <person name="Hild M."/>
            <person name="Beckmann B."/>
            <person name="Haas S.A."/>
            <person name="Koch B."/>
            <person name="Solovyev V."/>
            <person name="Busold C."/>
            <person name="Fellenberg K."/>
            <person name="Boutros M."/>
            <person name="Vingron M."/>
            <person name="Sauer F."/>
            <person name="Hoheisel J.D."/>
            <person name="Paro R."/>
        </authorList>
    </citation>
    <scope>NUCLEOTIDE SEQUENCE</scope>
</reference>
<name>Q6IH97_DROME</name>
<organism evidence="3">
    <name type="scientific">Drosophila melanogaster</name>
    <name type="common">Fruit fly</name>
    <dbReference type="NCBI Taxonomy" id="7227"/>
    <lineage>
        <taxon>Eukaryota</taxon>
        <taxon>Metazoa</taxon>
        <taxon>Ecdysozoa</taxon>
        <taxon>Arthropoda</taxon>
        <taxon>Hexapoda</taxon>
        <taxon>Insecta</taxon>
        <taxon>Pterygota</taxon>
        <taxon>Neoptera</taxon>
        <taxon>Endopterygota</taxon>
        <taxon>Diptera</taxon>
        <taxon>Brachycera</taxon>
        <taxon>Muscomorpha</taxon>
        <taxon>Ephydroidea</taxon>
        <taxon>Drosophilidae</taxon>
        <taxon>Drosophila</taxon>
        <taxon>Sophophora</taxon>
    </lineage>
</organism>
<evidence type="ECO:0000256" key="1">
    <source>
        <dbReference type="SAM" id="MobiDB-lite"/>
    </source>
</evidence>
<protein>
    <submittedName>
        <fullName evidence="3">HDC02973</fullName>
    </submittedName>
</protein>
<proteinExistence type="predicted"/>
<feature type="region of interest" description="Disordered" evidence="1">
    <location>
        <begin position="36"/>
        <end position="66"/>
    </location>
</feature>
<keyword evidence="2" id="KW-0472">Membrane</keyword>
<accession>Q6IH97</accession>
<feature type="compositionally biased region" description="Low complexity" evidence="1">
    <location>
        <begin position="36"/>
        <end position="52"/>
    </location>
</feature>
<evidence type="ECO:0000313" key="3">
    <source>
        <dbReference type="EMBL" id="DAA03718.1"/>
    </source>
</evidence>
<keyword evidence="2" id="KW-1133">Transmembrane helix</keyword>